<evidence type="ECO:0000256" key="9">
    <source>
        <dbReference type="ARBA" id="ARBA00022842"/>
    </source>
</evidence>
<dbReference type="PANTHER" id="PTHR42979:SF1">
    <property type="entry name" value="3-ISOPROPYLMALATE DEHYDROGENASE"/>
    <property type="match status" value="1"/>
</dbReference>
<evidence type="ECO:0000313" key="17">
    <source>
        <dbReference type="Proteomes" id="UP001244207"/>
    </source>
</evidence>
<evidence type="ECO:0000256" key="5">
    <source>
        <dbReference type="ARBA" id="ARBA00013101"/>
    </source>
</evidence>
<evidence type="ECO:0000313" key="16">
    <source>
        <dbReference type="EMBL" id="KAK1730383.1"/>
    </source>
</evidence>
<evidence type="ECO:0000256" key="8">
    <source>
        <dbReference type="ARBA" id="ARBA00022723"/>
    </source>
</evidence>
<evidence type="ECO:0000256" key="2">
    <source>
        <dbReference type="ARBA" id="ARBA00001946"/>
    </source>
</evidence>
<dbReference type="GeneID" id="85387763"/>
<name>A0AAD8XN76_GLOAC</name>
<dbReference type="EC" id="1.1.1.85" evidence="5"/>
<evidence type="ECO:0000256" key="1">
    <source>
        <dbReference type="ARBA" id="ARBA00001936"/>
    </source>
</evidence>
<dbReference type="SMART" id="SM01329">
    <property type="entry name" value="Iso_dh"/>
    <property type="match status" value="1"/>
</dbReference>
<dbReference type="Pfam" id="PF00180">
    <property type="entry name" value="Iso_dh"/>
    <property type="match status" value="2"/>
</dbReference>
<sequence>MAEHNIVVFAGDHCGPEVIAEAIKVIKTVEKLSPTAGKFNLQDHLLGGCSIDQTGSPLTDEALAAAKAADAVLLGAIGGPEWGTGAVRPEQGLLKLRSEMCAYGNLRPCFFASDALVESSPLKASVCRGTDMIIVRELTSGLYFGERKEYDGTNAFDTTVYTKPEIERIARLGGILARKRGDSRVISLDKANVLATSRLWRTVVDEVYKNEFPDLKVEHQLIDSAAMIMVKNPTHLNGVLLAPNLAGDILSDEASAITGSIGLLPSASLCGVGTAVPSICEPIHGKPSFFFKPSCGYQSLTQMTGSAPDISGKGIVNPIGTILSVAMMFRYSLNLGHEAKLIEDAVRVAIDAGLRTKDMGGNTSTAEAGDLIVAELSKILKA</sequence>
<evidence type="ECO:0000256" key="10">
    <source>
        <dbReference type="ARBA" id="ARBA00023002"/>
    </source>
</evidence>
<proteinExistence type="inferred from homology"/>
<dbReference type="InterPro" id="IPR024084">
    <property type="entry name" value="IsoPropMal-DH-like_dom"/>
</dbReference>
<keyword evidence="7" id="KW-0028">Amino-acid biosynthesis</keyword>
<comment type="cofactor">
    <cofactor evidence="1">
        <name>Mn(2+)</name>
        <dbReference type="ChEBI" id="CHEBI:29035"/>
    </cofactor>
</comment>
<keyword evidence="13" id="KW-0100">Branched-chain amino acid biosynthesis</keyword>
<dbReference type="GO" id="GO:0046872">
    <property type="term" value="F:metal ion binding"/>
    <property type="evidence" value="ECO:0007669"/>
    <property type="project" value="UniProtKB-KW"/>
</dbReference>
<evidence type="ECO:0000256" key="11">
    <source>
        <dbReference type="ARBA" id="ARBA00023027"/>
    </source>
</evidence>
<organism evidence="16 17">
    <name type="scientific">Glomerella acutata</name>
    <name type="common">Colletotrichum acutatum</name>
    <dbReference type="NCBI Taxonomy" id="27357"/>
    <lineage>
        <taxon>Eukaryota</taxon>
        <taxon>Fungi</taxon>
        <taxon>Dikarya</taxon>
        <taxon>Ascomycota</taxon>
        <taxon>Pezizomycotina</taxon>
        <taxon>Sordariomycetes</taxon>
        <taxon>Hypocreomycetidae</taxon>
        <taxon>Glomerellales</taxon>
        <taxon>Glomerellaceae</taxon>
        <taxon>Colletotrichum</taxon>
        <taxon>Colletotrichum acutatum species complex</taxon>
    </lineage>
</organism>
<dbReference type="Proteomes" id="UP001244207">
    <property type="component" value="Unassembled WGS sequence"/>
</dbReference>
<dbReference type="EMBL" id="JAHMHS010000007">
    <property type="protein sequence ID" value="KAK1730383.1"/>
    <property type="molecule type" value="Genomic_DNA"/>
</dbReference>
<evidence type="ECO:0000256" key="12">
    <source>
        <dbReference type="ARBA" id="ARBA00023211"/>
    </source>
</evidence>
<dbReference type="FunFam" id="3.40.718.10:FF:000006">
    <property type="entry name" value="3-isopropylmalate dehydrogenase"/>
    <property type="match status" value="1"/>
</dbReference>
<comment type="subunit">
    <text evidence="4">Homodimer.</text>
</comment>
<keyword evidence="9" id="KW-0460">Magnesium</keyword>
<evidence type="ECO:0000256" key="6">
    <source>
        <dbReference type="ARBA" id="ARBA00022430"/>
    </source>
</evidence>
<feature type="domain" description="Isopropylmalate dehydrogenase-like" evidence="15">
    <location>
        <begin position="5"/>
        <end position="372"/>
    </location>
</feature>
<comment type="caution">
    <text evidence="16">The sequence shown here is derived from an EMBL/GenBank/DDBJ whole genome shotgun (WGS) entry which is preliminary data.</text>
</comment>
<evidence type="ECO:0000256" key="13">
    <source>
        <dbReference type="ARBA" id="ARBA00023304"/>
    </source>
</evidence>
<keyword evidence="17" id="KW-1185">Reference proteome</keyword>
<comment type="similarity">
    <text evidence="3 14">Belongs to the isocitrate and isopropylmalate dehydrogenases family.</text>
</comment>
<accession>A0AAD8XN76</accession>
<keyword evidence="11" id="KW-0520">NAD</keyword>
<dbReference type="PANTHER" id="PTHR42979">
    <property type="entry name" value="3-ISOPROPYLMALATE DEHYDROGENASE"/>
    <property type="match status" value="1"/>
</dbReference>
<evidence type="ECO:0000256" key="3">
    <source>
        <dbReference type="ARBA" id="ARBA00007769"/>
    </source>
</evidence>
<comment type="cofactor">
    <cofactor evidence="2">
        <name>Mg(2+)</name>
        <dbReference type="ChEBI" id="CHEBI:18420"/>
    </cofactor>
</comment>
<dbReference type="NCBIfam" id="TIGR00169">
    <property type="entry name" value="leuB"/>
    <property type="match status" value="1"/>
</dbReference>
<reference evidence="16" key="1">
    <citation type="submission" date="2021-12" db="EMBL/GenBank/DDBJ databases">
        <title>Comparative genomics, transcriptomics and evolutionary studies reveal genomic signatures of adaptation to plant cell wall in hemibiotrophic fungi.</title>
        <authorList>
            <consortium name="DOE Joint Genome Institute"/>
            <person name="Baroncelli R."/>
            <person name="Diaz J.F."/>
            <person name="Benocci T."/>
            <person name="Peng M."/>
            <person name="Battaglia E."/>
            <person name="Haridas S."/>
            <person name="Andreopoulos W."/>
            <person name="Labutti K."/>
            <person name="Pangilinan J."/>
            <person name="Floch G.L."/>
            <person name="Makela M.R."/>
            <person name="Henrissat B."/>
            <person name="Grigoriev I.V."/>
            <person name="Crouch J.A."/>
            <person name="De Vries R.P."/>
            <person name="Sukno S.A."/>
            <person name="Thon M.R."/>
        </authorList>
    </citation>
    <scope>NUCLEOTIDE SEQUENCE</scope>
    <source>
        <strain evidence="16">CBS 112980</strain>
    </source>
</reference>
<evidence type="ECO:0000256" key="14">
    <source>
        <dbReference type="RuleBase" id="RU004443"/>
    </source>
</evidence>
<evidence type="ECO:0000259" key="15">
    <source>
        <dbReference type="SMART" id="SM01329"/>
    </source>
</evidence>
<keyword evidence="10 14" id="KW-0560">Oxidoreductase</keyword>
<keyword evidence="6" id="KW-0432">Leucine biosynthesis</keyword>
<dbReference type="SUPFAM" id="SSF53659">
    <property type="entry name" value="Isocitrate/Isopropylmalate dehydrogenase-like"/>
    <property type="match status" value="1"/>
</dbReference>
<evidence type="ECO:0000256" key="7">
    <source>
        <dbReference type="ARBA" id="ARBA00022605"/>
    </source>
</evidence>
<dbReference type="InterPro" id="IPR004429">
    <property type="entry name" value="Isopropylmalate_DH"/>
</dbReference>
<dbReference type="GO" id="GO:0005829">
    <property type="term" value="C:cytosol"/>
    <property type="evidence" value="ECO:0007669"/>
    <property type="project" value="TreeGrafter"/>
</dbReference>
<evidence type="ECO:0000256" key="4">
    <source>
        <dbReference type="ARBA" id="ARBA00011738"/>
    </source>
</evidence>
<dbReference type="Gene3D" id="3.40.718.10">
    <property type="entry name" value="Isopropylmalate Dehydrogenase"/>
    <property type="match status" value="1"/>
</dbReference>
<keyword evidence="8" id="KW-0479">Metal-binding</keyword>
<gene>
    <name evidence="16" type="ORF">BDZ83DRAFT_566603</name>
</gene>
<protein>
    <recommendedName>
        <fullName evidence="5">3-isopropylmalate dehydrogenase</fullName>
        <ecNumber evidence="5">1.1.1.85</ecNumber>
    </recommendedName>
</protein>
<dbReference type="GO" id="GO:0003862">
    <property type="term" value="F:3-isopropylmalate dehydrogenase activity"/>
    <property type="evidence" value="ECO:0007669"/>
    <property type="project" value="UniProtKB-EC"/>
</dbReference>
<dbReference type="RefSeq" id="XP_060370438.1">
    <property type="nucleotide sequence ID" value="XM_060503864.1"/>
</dbReference>
<keyword evidence="12" id="KW-0464">Manganese</keyword>
<dbReference type="AlphaFoldDB" id="A0AAD8XN76"/>
<dbReference type="GO" id="GO:0009098">
    <property type="term" value="P:L-leucine biosynthetic process"/>
    <property type="evidence" value="ECO:0007669"/>
    <property type="project" value="UniProtKB-KW"/>
</dbReference>